<dbReference type="InterPro" id="IPR001810">
    <property type="entry name" value="F-box_dom"/>
</dbReference>
<dbReference type="RefSeq" id="XP_005845385.1">
    <property type="nucleotide sequence ID" value="XM_005845323.1"/>
</dbReference>
<evidence type="ECO:0000259" key="2">
    <source>
        <dbReference type="PROSITE" id="PS50181"/>
    </source>
</evidence>
<accession>E1ZLK3</accession>
<dbReference type="GO" id="GO:0005930">
    <property type="term" value="C:axoneme"/>
    <property type="evidence" value="ECO:0007669"/>
    <property type="project" value="UniProtKB-SubCell"/>
</dbReference>
<dbReference type="Proteomes" id="UP000008141">
    <property type="component" value="Unassembled WGS sequence"/>
</dbReference>
<evidence type="ECO:0000256" key="1">
    <source>
        <dbReference type="ARBA" id="ARBA00004430"/>
    </source>
</evidence>
<dbReference type="EMBL" id="GL433852">
    <property type="protein sequence ID" value="EFN53283.1"/>
    <property type="molecule type" value="Genomic_DNA"/>
</dbReference>
<dbReference type="SUPFAM" id="SSF81383">
    <property type="entry name" value="F-box domain"/>
    <property type="match status" value="1"/>
</dbReference>
<dbReference type="Gene3D" id="1.20.1280.50">
    <property type="match status" value="1"/>
</dbReference>
<dbReference type="InterPro" id="IPR032675">
    <property type="entry name" value="LRR_dom_sf"/>
</dbReference>
<dbReference type="PROSITE" id="PS50181">
    <property type="entry name" value="FBOX"/>
    <property type="match status" value="1"/>
</dbReference>
<dbReference type="InParanoid" id="E1ZLK3"/>
<dbReference type="GeneID" id="17352605"/>
<dbReference type="AlphaFoldDB" id="E1ZLK3"/>
<dbReference type="SUPFAM" id="SSF52058">
    <property type="entry name" value="L domain-like"/>
    <property type="match status" value="1"/>
</dbReference>
<dbReference type="Pfam" id="PF12937">
    <property type="entry name" value="F-box-like"/>
    <property type="match status" value="1"/>
</dbReference>
<sequence>MSLPPSPAVVAPFSYYALPNELLARILTLAGKREGRSIVCVCKRWERLFFKQPLLWRTFALAPASPTFPRGGASREQRDEMWAGWFEAQHRMLARAPPYVEVFVAGSPPPRRGGDVRLARYHCRRRRWLLGDFLALLRPDVLREAMLWWEVNKADVKALRRFQRLESVLLHETDLKQQAVAHMPALRSLELHANDISQQEREAILELTQLTHLALVPFCVLTATFSEPEDAQLLQLTRLQQLRELRITHRPTLYQFEAEEFYHEREGVLEIPPPSAFPFLEKYQLSLLPHDWYRWHFSVGGASFMSCQYDDDLAGYGQLKIDYVSRLDSLQQLISALLPEGMPLSALYIRHVADSVLQAADVQGCTTLAGIDSLLPASLVAKRAMGRLVLNGNKLQDIPPGPYLEATALRRLELDENAELALTEADVDMLCGMPDLRVLVMSTANTPASVLQSLHARMPLLGHWESWKDLERATEPETAAEV</sequence>
<evidence type="ECO:0000313" key="4">
    <source>
        <dbReference type="Proteomes" id="UP000008141"/>
    </source>
</evidence>
<dbReference type="OrthoDB" id="521242at2759"/>
<feature type="domain" description="F-box" evidence="2">
    <location>
        <begin position="12"/>
        <end position="59"/>
    </location>
</feature>
<keyword evidence="4" id="KW-1185">Reference proteome</keyword>
<comment type="subcellular location">
    <subcellularLocation>
        <location evidence="1">Cytoplasm</location>
        <location evidence="1">Cytoskeleton</location>
        <location evidence="1">Cilium axoneme</location>
    </subcellularLocation>
</comment>
<organism evidence="4">
    <name type="scientific">Chlorella variabilis</name>
    <name type="common">Green alga</name>
    <dbReference type="NCBI Taxonomy" id="554065"/>
    <lineage>
        <taxon>Eukaryota</taxon>
        <taxon>Viridiplantae</taxon>
        <taxon>Chlorophyta</taxon>
        <taxon>core chlorophytes</taxon>
        <taxon>Trebouxiophyceae</taxon>
        <taxon>Chlorellales</taxon>
        <taxon>Chlorellaceae</taxon>
        <taxon>Chlorella clade</taxon>
        <taxon>Chlorella</taxon>
    </lineage>
</organism>
<gene>
    <name evidence="3" type="ORF">CHLNCDRAFT_136916</name>
</gene>
<reference evidence="3 4" key="1">
    <citation type="journal article" date="2010" name="Plant Cell">
        <title>The Chlorella variabilis NC64A genome reveals adaptation to photosymbiosis, coevolution with viruses, and cryptic sex.</title>
        <authorList>
            <person name="Blanc G."/>
            <person name="Duncan G."/>
            <person name="Agarkova I."/>
            <person name="Borodovsky M."/>
            <person name="Gurnon J."/>
            <person name="Kuo A."/>
            <person name="Lindquist E."/>
            <person name="Lucas S."/>
            <person name="Pangilinan J."/>
            <person name="Polle J."/>
            <person name="Salamov A."/>
            <person name="Terry A."/>
            <person name="Yamada T."/>
            <person name="Dunigan D.D."/>
            <person name="Grigoriev I.V."/>
            <person name="Claverie J.M."/>
            <person name="Van Etten J.L."/>
        </authorList>
    </citation>
    <scope>NUCLEOTIDE SEQUENCE [LARGE SCALE GENOMIC DNA]</scope>
    <source>
        <strain evidence="3 4">NC64A</strain>
    </source>
</reference>
<proteinExistence type="predicted"/>
<dbReference type="Gene3D" id="3.80.10.10">
    <property type="entry name" value="Ribonuclease Inhibitor"/>
    <property type="match status" value="1"/>
</dbReference>
<evidence type="ECO:0000313" key="3">
    <source>
        <dbReference type="EMBL" id="EFN53283.1"/>
    </source>
</evidence>
<dbReference type="KEGG" id="cvr:CHLNCDRAFT_136916"/>
<name>E1ZLK3_CHLVA</name>
<dbReference type="InterPro" id="IPR036047">
    <property type="entry name" value="F-box-like_dom_sf"/>
</dbReference>
<protein>
    <recommendedName>
        <fullName evidence="2">F-box domain-containing protein</fullName>
    </recommendedName>
</protein>